<reference evidence="1 2" key="1">
    <citation type="submission" date="2014-01" db="EMBL/GenBank/DDBJ databases">
        <title>Interspecies Systems Biology Uncovers Metabolites Affecting C. elegans Gene Expression and Life History Traits.</title>
        <authorList>
            <person name="Watson E."/>
            <person name="Macneil L.T."/>
            <person name="Ritter A.D."/>
            <person name="Yilmaz L.S."/>
            <person name="Rosebrock A.P."/>
            <person name="Caudy A.A."/>
            <person name="Walhout A.J."/>
        </authorList>
    </citation>
    <scope>NUCLEOTIDE SEQUENCE [LARGE SCALE GENOMIC DNA]</scope>
    <source>
        <strain evidence="1 2">DA1877</strain>
    </source>
</reference>
<accession>A0A014MSY0</accession>
<gene>
    <name evidence="1" type="ORF">AX13_13330</name>
</gene>
<sequence>MSELAVSLSFWVSSLSLPCNLAIWLDTLDALVAAPGLLEMAETDMSDTVETKRKRPV</sequence>
<proteinExistence type="predicted"/>
<evidence type="ECO:0000313" key="1">
    <source>
        <dbReference type="EMBL" id="EXU81174.1"/>
    </source>
</evidence>
<dbReference type="Proteomes" id="UP000020766">
    <property type="component" value="Unassembled WGS sequence"/>
</dbReference>
<organism evidence="1 2">
    <name type="scientific">Comamonas aquatica DA1877</name>
    <dbReference type="NCBI Taxonomy" id="1457173"/>
    <lineage>
        <taxon>Bacteria</taxon>
        <taxon>Pseudomonadati</taxon>
        <taxon>Pseudomonadota</taxon>
        <taxon>Betaproteobacteria</taxon>
        <taxon>Burkholderiales</taxon>
        <taxon>Comamonadaceae</taxon>
        <taxon>Comamonas</taxon>
    </lineage>
</organism>
<name>A0A014MSY0_9BURK</name>
<dbReference type="EMBL" id="JBOK01000004">
    <property type="protein sequence ID" value="EXU81174.1"/>
    <property type="molecule type" value="Genomic_DNA"/>
</dbReference>
<dbReference type="AlphaFoldDB" id="A0A014MSY0"/>
<evidence type="ECO:0000313" key="2">
    <source>
        <dbReference type="Proteomes" id="UP000020766"/>
    </source>
</evidence>
<keyword evidence="2" id="KW-1185">Reference proteome</keyword>
<protein>
    <submittedName>
        <fullName evidence="1">Uncharacterized protein</fullName>
    </submittedName>
</protein>
<comment type="caution">
    <text evidence="1">The sequence shown here is derived from an EMBL/GenBank/DDBJ whole genome shotgun (WGS) entry which is preliminary data.</text>
</comment>